<protein>
    <submittedName>
        <fullName evidence="2">Uncharacterized protein</fullName>
    </submittedName>
</protein>
<keyword evidence="1" id="KW-0472">Membrane</keyword>
<dbReference type="EMBL" id="OBEJ01000001">
    <property type="protein sequence ID" value="SNZ06180.1"/>
    <property type="molecule type" value="Genomic_DNA"/>
</dbReference>
<dbReference type="RefSeq" id="WP_143824909.1">
    <property type="nucleotide sequence ID" value="NZ_OBEJ01000001.1"/>
</dbReference>
<name>A0A285N9S3_NATPI</name>
<feature type="transmembrane region" description="Helical" evidence="1">
    <location>
        <begin position="43"/>
        <end position="62"/>
    </location>
</feature>
<keyword evidence="3" id="KW-1185">Reference proteome</keyword>
<proteinExistence type="predicted"/>
<evidence type="ECO:0000313" key="2">
    <source>
        <dbReference type="EMBL" id="SNZ06180.1"/>
    </source>
</evidence>
<keyword evidence="1" id="KW-0812">Transmembrane</keyword>
<organism evidence="2 3">
    <name type="scientific">Natronoarchaeum philippinense</name>
    <dbReference type="NCBI Taxonomy" id="558529"/>
    <lineage>
        <taxon>Archaea</taxon>
        <taxon>Methanobacteriati</taxon>
        <taxon>Methanobacteriota</taxon>
        <taxon>Stenosarchaea group</taxon>
        <taxon>Halobacteria</taxon>
        <taxon>Halobacteriales</taxon>
        <taxon>Natronoarchaeaceae</taxon>
    </lineage>
</organism>
<evidence type="ECO:0000256" key="1">
    <source>
        <dbReference type="SAM" id="Phobius"/>
    </source>
</evidence>
<gene>
    <name evidence="2" type="ORF">SAMN06269185_1076</name>
</gene>
<evidence type="ECO:0000313" key="3">
    <source>
        <dbReference type="Proteomes" id="UP000219453"/>
    </source>
</evidence>
<accession>A0A285N9S3</accession>
<sequence>MSESDIDDIWYLYIGIFFIACAAIALLALAVRSHLRGIPIGQMAQWVAILLALRLGWLFARIEKKQQDPDQRT</sequence>
<feature type="transmembrane region" description="Helical" evidence="1">
    <location>
        <begin position="12"/>
        <end position="31"/>
    </location>
</feature>
<reference evidence="3" key="1">
    <citation type="submission" date="2017-09" db="EMBL/GenBank/DDBJ databases">
        <authorList>
            <person name="Varghese N."/>
            <person name="Submissions S."/>
        </authorList>
    </citation>
    <scope>NUCLEOTIDE SEQUENCE [LARGE SCALE GENOMIC DNA]</scope>
    <source>
        <strain evidence="3">DSM 27208</strain>
    </source>
</reference>
<dbReference type="AlphaFoldDB" id="A0A285N9S3"/>
<dbReference type="Proteomes" id="UP000219453">
    <property type="component" value="Unassembled WGS sequence"/>
</dbReference>
<keyword evidence="1" id="KW-1133">Transmembrane helix</keyword>